<dbReference type="HOGENOM" id="CLU_3180679_0_0_11"/>
<dbReference type="EMBL" id="ABYS02000004">
    <property type="protein sequence ID" value="EEP21280.1"/>
    <property type="molecule type" value="Genomic_DNA"/>
</dbReference>
<keyword evidence="2" id="KW-1185">Reference proteome</keyword>
<accession>C4FE99</accession>
<dbReference type="PATRIC" id="fig|518635.7.peg.582"/>
<gene>
    <name evidence="1" type="ORF">BIFANG_02639</name>
</gene>
<comment type="caution">
    <text evidence="1">The sequence shown here is derived from an EMBL/GenBank/DDBJ whole genome shotgun (WGS) entry which is preliminary data.</text>
</comment>
<evidence type="ECO:0000313" key="1">
    <source>
        <dbReference type="EMBL" id="EEP21280.1"/>
    </source>
</evidence>
<organism evidence="1 2">
    <name type="scientific">Bifidobacterium angulatum DSM 20098 = JCM 7096</name>
    <dbReference type="NCBI Taxonomy" id="518635"/>
    <lineage>
        <taxon>Bacteria</taxon>
        <taxon>Bacillati</taxon>
        <taxon>Actinomycetota</taxon>
        <taxon>Actinomycetes</taxon>
        <taxon>Bifidobacteriales</taxon>
        <taxon>Bifidobacteriaceae</taxon>
        <taxon>Bifidobacterium</taxon>
    </lineage>
</organism>
<evidence type="ECO:0000313" key="2">
    <source>
        <dbReference type="Proteomes" id="UP000006408"/>
    </source>
</evidence>
<dbReference type="Proteomes" id="UP000006408">
    <property type="component" value="Unassembled WGS sequence"/>
</dbReference>
<protein>
    <submittedName>
        <fullName evidence="1">Uncharacterized protein</fullName>
    </submittedName>
</protein>
<reference evidence="1" key="1">
    <citation type="submission" date="2009-04" db="EMBL/GenBank/DDBJ databases">
        <authorList>
            <person name="Weinstock G."/>
            <person name="Sodergren E."/>
            <person name="Clifton S."/>
            <person name="Fulton L."/>
            <person name="Fulton B."/>
            <person name="Courtney L."/>
            <person name="Fronick C."/>
            <person name="Harrison M."/>
            <person name="Strong C."/>
            <person name="Farmer C."/>
            <person name="Delahaunty K."/>
            <person name="Markovic C."/>
            <person name="Hall O."/>
            <person name="Minx P."/>
            <person name="Tomlinson C."/>
            <person name="Mitreva M."/>
            <person name="Nelson J."/>
            <person name="Hou S."/>
            <person name="Wollam A."/>
            <person name="Pepin K.H."/>
            <person name="Johnson M."/>
            <person name="Bhonagiri V."/>
            <person name="Nash W.E."/>
            <person name="Warren W."/>
            <person name="Chinwalla A."/>
            <person name="Mardis E.R."/>
            <person name="Wilson R.K."/>
        </authorList>
    </citation>
    <scope>NUCLEOTIDE SEQUENCE [LARGE SCALE GENOMIC DNA]</scope>
    <source>
        <strain evidence="1">DSM 20098</strain>
    </source>
</reference>
<sequence>MTKSGTTFVLPTYVARLGRCPGLATLRFGSVAKSGWEAEVAAKGNA</sequence>
<dbReference type="AlphaFoldDB" id="C4FE99"/>
<proteinExistence type="predicted"/>
<name>C4FE99_9BIFI</name>